<comment type="caution">
    <text evidence="1">The sequence shown here is derived from an EMBL/GenBank/DDBJ whole genome shotgun (WGS) entry which is preliminary data.</text>
</comment>
<evidence type="ECO:0000313" key="1">
    <source>
        <dbReference type="EMBL" id="GAG15334.1"/>
    </source>
</evidence>
<dbReference type="AlphaFoldDB" id="X0VB35"/>
<dbReference type="EMBL" id="BARS01033793">
    <property type="protein sequence ID" value="GAG15334.1"/>
    <property type="molecule type" value="Genomic_DNA"/>
</dbReference>
<gene>
    <name evidence="1" type="ORF">S01H1_52289</name>
</gene>
<reference evidence="1" key="1">
    <citation type="journal article" date="2014" name="Front. Microbiol.">
        <title>High frequency of phylogenetically diverse reductive dehalogenase-homologous genes in deep subseafloor sedimentary metagenomes.</title>
        <authorList>
            <person name="Kawai M."/>
            <person name="Futagami T."/>
            <person name="Toyoda A."/>
            <person name="Takaki Y."/>
            <person name="Nishi S."/>
            <person name="Hori S."/>
            <person name="Arai W."/>
            <person name="Tsubouchi T."/>
            <person name="Morono Y."/>
            <person name="Uchiyama I."/>
            <person name="Ito T."/>
            <person name="Fujiyama A."/>
            <person name="Inagaki F."/>
            <person name="Takami H."/>
        </authorList>
    </citation>
    <scope>NUCLEOTIDE SEQUENCE</scope>
    <source>
        <strain evidence="1">Expedition CK06-06</strain>
    </source>
</reference>
<organism evidence="1">
    <name type="scientific">marine sediment metagenome</name>
    <dbReference type="NCBI Taxonomy" id="412755"/>
    <lineage>
        <taxon>unclassified sequences</taxon>
        <taxon>metagenomes</taxon>
        <taxon>ecological metagenomes</taxon>
    </lineage>
</organism>
<accession>X0VB35</accession>
<protein>
    <submittedName>
        <fullName evidence="1">Uncharacterized protein</fullName>
    </submittedName>
</protein>
<name>X0VB35_9ZZZZ</name>
<proteinExistence type="predicted"/>
<sequence length="230" mass="26847">MQELLKLFQKIEVIESTKQAKPGSVGYITSLDELGGYNTLLVQALFTRFGKNGKKRFSISELKVPLIDVSCLSVPKDSKRALETLINRHLMPRDINHNLYDSKIKIITEKSKNLMELDTWDFIAYISAISMFMSHYNFKGGIGIRVDNIGVTIYNMFRSKDQYPKLEEYIKYFDNTTHRKIWLDALRKETSIYRQVITKHLNLISKRYKRNYELLRAAAKDNGIKIERLV</sequence>